<accession>E0W537</accession>
<dbReference type="SMR" id="E0W537"/>
<dbReference type="RefSeq" id="XP_009531127.1">
    <property type="nucleotide sequence ID" value="XM_009532832.1"/>
</dbReference>
<organism evidence="4">
    <name type="scientific">Phytophthora sojae</name>
    <name type="common">Soybean stem and root rot agent</name>
    <name type="synonym">Phytophthora megasperma f. sp. glycines</name>
    <dbReference type="NCBI Taxonomy" id="67593"/>
    <lineage>
        <taxon>Eukaryota</taxon>
        <taxon>Sar</taxon>
        <taxon>Stramenopiles</taxon>
        <taxon>Oomycota</taxon>
        <taxon>Peronosporomycetes</taxon>
        <taxon>Peronosporales</taxon>
        <taxon>Peronosporaceae</taxon>
        <taxon>Phytophthora</taxon>
    </lineage>
</organism>
<keyword evidence="1" id="KW-0732">Signal</keyword>
<evidence type="ECO:0000313" key="3">
    <source>
        <dbReference type="EMBL" id="AEK81187.1"/>
    </source>
</evidence>
<evidence type="ECO:0000313" key="2">
    <source>
        <dbReference type="EMBL" id="AEK81186.1"/>
    </source>
</evidence>
<reference evidence="4" key="1">
    <citation type="journal article" date="2011" name="Plant Cell">
        <title>Transcriptional programming and functional interactions within the Phytophthora sojae RXLR effector repertoire.</title>
        <authorList>
            <person name="Wang Q."/>
            <person name="Han C."/>
            <person name="Ferreira A.O."/>
            <person name="Yu X."/>
            <person name="Ye W."/>
            <person name="Tripathy S."/>
            <person name="Kale S.D."/>
            <person name="Gu B."/>
            <person name="Sheng Y."/>
            <person name="Sui Y."/>
            <person name="Wang X."/>
            <person name="Zhang Z."/>
            <person name="Cheng B."/>
            <person name="Dong S."/>
            <person name="Shan W."/>
            <person name="Zheng X."/>
            <person name="Dou D."/>
            <person name="Tyler B.M."/>
            <person name="Wang Y."/>
        </authorList>
    </citation>
    <scope>NUCLEOTIDE SEQUENCE</scope>
    <source>
        <strain evidence="2">P7064</strain>
        <strain evidence="3">P7074</strain>
        <strain evidence="4">P7076</strain>
    </source>
</reference>
<dbReference type="KEGG" id="psoj:PHYSODRAFT_286671"/>
<dbReference type="EMBL" id="JN254374">
    <property type="protein sequence ID" value="AEK81187.1"/>
    <property type="molecule type" value="Genomic_DNA"/>
</dbReference>
<proteinExistence type="predicted"/>
<protein>
    <submittedName>
        <fullName evidence="4">Avh333</fullName>
    </submittedName>
</protein>
<dbReference type="EMBL" id="JN254373">
    <property type="protein sequence ID" value="AEK81186.1"/>
    <property type="molecule type" value="Genomic_DNA"/>
</dbReference>
<dbReference type="OrthoDB" id="127322at2759"/>
<dbReference type="VEuPathDB" id="FungiDB:PHYSODRAFT_286671"/>
<feature type="signal peptide" evidence="1">
    <location>
        <begin position="1"/>
        <end position="26"/>
    </location>
</feature>
<evidence type="ECO:0000256" key="1">
    <source>
        <dbReference type="SAM" id="SignalP"/>
    </source>
</evidence>
<gene>
    <name evidence="4" type="primary">Avh</name>
</gene>
<sequence>MSLRLLRVLTSLIVIAHFASVTGSAALVSNVSSWAGADYVSETGIDATRFLRVSGVGGDGGEERAGPTAPIVEKVQTLVTASNAAPEKLQKLLNAENSADDAFTLLNLDKVGDALFSIGNYKKLTQWLSSGDDLSAKSPAVGTSAISTLLTHYDDATLYTLITKAKRISRTKDVATKLQTE</sequence>
<dbReference type="AlphaFoldDB" id="E0W537"/>
<dbReference type="EMBL" id="JN254375">
    <property type="protein sequence ID" value="AEK81188.1"/>
    <property type="molecule type" value="Genomic_DNA"/>
</dbReference>
<feature type="chain" id="PRO_5007652750" evidence="1">
    <location>
        <begin position="27"/>
        <end position="181"/>
    </location>
</feature>
<name>E0W537_PHYSO</name>
<evidence type="ECO:0000313" key="4">
    <source>
        <dbReference type="EMBL" id="AEK81188.1"/>
    </source>
</evidence>